<feature type="transmembrane region" description="Helical" evidence="12">
    <location>
        <begin position="153"/>
        <end position="170"/>
    </location>
</feature>
<keyword evidence="7" id="KW-0378">Hydrolase</keyword>
<proteinExistence type="inferred from homology"/>
<evidence type="ECO:0000256" key="12">
    <source>
        <dbReference type="SAM" id="Phobius"/>
    </source>
</evidence>
<reference evidence="14" key="1">
    <citation type="submission" date="2020-05" db="EMBL/GenBank/DDBJ databases">
        <authorList>
            <person name="Chiriac C."/>
            <person name="Salcher M."/>
            <person name="Ghai R."/>
            <person name="Kavagutti S V."/>
        </authorList>
    </citation>
    <scope>NUCLEOTIDE SEQUENCE</scope>
</reference>
<evidence type="ECO:0000256" key="6">
    <source>
        <dbReference type="ARBA" id="ARBA00022723"/>
    </source>
</evidence>
<dbReference type="PANTHER" id="PTHR39188:SF3">
    <property type="entry name" value="STAGE IV SPORULATION PROTEIN FB"/>
    <property type="match status" value="1"/>
</dbReference>
<dbReference type="Pfam" id="PF02163">
    <property type="entry name" value="Peptidase_M50"/>
    <property type="match status" value="2"/>
</dbReference>
<evidence type="ECO:0000259" key="13">
    <source>
        <dbReference type="Pfam" id="PF02163"/>
    </source>
</evidence>
<keyword evidence="6" id="KW-0479">Metal-binding</keyword>
<dbReference type="EMBL" id="CAEZTC010000108">
    <property type="protein sequence ID" value="CAB4562219.1"/>
    <property type="molecule type" value="Genomic_DNA"/>
</dbReference>
<accession>A0A6J6DHF5</accession>
<organism evidence="14">
    <name type="scientific">freshwater metagenome</name>
    <dbReference type="NCBI Taxonomy" id="449393"/>
    <lineage>
        <taxon>unclassified sequences</taxon>
        <taxon>metagenomes</taxon>
        <taxon>ecological metagenomes</taxon>
    </lineage>
</organism>
<evidence type="ECO:0000256" key="8">
    <source>
        <dbReference type="ARBA" id="ARBA00022833"/>
    </source>
</evidence>
<evidence type="ECO:0000256" key="1">
    <source>
        <dbReference type="ARBA" id="ARBA00001947"/>
    </source>
</evidence>
<comment type="similarity">
    <text evidence="3">Belongs to the peptidase M50B family.</text>
</comment>
<keyword evidence="10" id="KW-0482">Metalloprotease</keyword>
<evidence type="ECO:0000256" key="11">
    <source>
        <dbReference type="ARBA" id="ARBA00023136"/>
    </source>
</evidence>
<evidence type="ECO:0000256" key="5">
    <source>
        <dbReference type="ARBA" id="ARBA00022692"/>
    </source>
</evidence>
<feature type="transmembrane region" description="Helical" evidence="12">
    <location>
        <begin position="199"/>
        <end position="227"/>
    </location>
</feature>
<comment type="cofactor">
    <cofactor evidence="1">
        <name>Zn(2+)</name>
        <dbReference type="ChEBI" id="CHEBI:29105"/>
    </cofactor>
</comment>
<feature type="domain" description="Peptidase M50" evidence="13">
    <location>
        <begin position="153"/>
        <end position="204"/>
    </location>
</feature>
<evidence type="ECO:0000256" key="7">
    <source>
        <dbReference type="ARBA" id="ARBA00022801"/>
    </source>
</evidence>
<dbReference type="AlphaFoldDB" id="A0A6J6DHF5"/>
<protein>
    <submittedName>
        <fullName evidence="14">Unannotated protein</fullName>
    </submittedName>
</protein>
<feature type="transmembrane region" description="Helical" evidence="12">
    <location>
        <begin position="43"/>
        <end position="73"/>
    </location>
</feature>
<feature type="domain" description="Peptidase M50" evidence="13">
    <location>
        <begin position="63"/>
        <end position="136"/>
    </location>
</feature>
<keyword evidence="8" id="KW-0862">Zinc</keyword>
<name>A0A6J6DHF5_9ZZZZ</name>
<keyword evidence="11 12" id="KW-0472">Membrane</keyword>
<evidence type="ECO:0000256" key="10">
    <source>
        <dbReference type="ARBA" id="ARBA00023049"/>
    </source>
</evidence>
<evidence type="ECO:0000256" key="9">
    <source>
        <dbReference type="ARBA" id="ARBA00022989"/>
    </source>
</evidence>
<dbReference type="GO" id="GO:0006508">
    <property type="term" value="P:proteolysis"/>
    <property type="evidence" value="ECO:0007669"/>
    <property type="project" value="UniProtKB-KW"/>
</dbReference>
<dbReference type="InterPro" id="IPR008915">
    <property type="entry name" value="Peptidase_M50"/>
</dbReference>
<feature type="transmembrane region" description="Helical" evidence="12">
    <location>
        <begin position="122"/>
        <end position="141"/>
    </location>
</feature>
<dbReference type="GO" id="GO:0016020">
    <property type="term" value="C:membrane"/>
    <property type="evidence" value="ECO:0007669"/>
    <property type="project" value="UniProtKB-SubCell"/>
</dbReference>
<evidence type="ECO:0000256" key="4">
    <source>
        <dbReference type="ARBA" id="ARBA00022670"/>
    </source>
</evidence>
<keyword evidence="4" id="KW-0645">Protease</keyword>
<gene>
    <name evidence="14" type="ORF">UFOPK1572_00913</name>
</gene>
<keyword evidence="5 12" id="KW-0812">Transmembrane</keyword>
<keyword evidence="9 12" id="KW-1133">Transmembrane helix</keyword>
<evidence type="ECO:0000256" key="2">
    <source>
        <dbReference type="ARBA" id="ARBA00004141"/>
    </source>
</evidence>
<evidence type="ECO:0000256" key="3">
    <source>
        <dbReference type="ARBA" id="ARBA00007931"/>
    </source>
</evidence>
<evidence type="ECO:0000313" key="14">
    <source>
        <dbReference type="EMBL" id="CAB4562219.1"/>
    </source>
</evidence>
<dbReference type="GO" id="GO:0046872">
    <property type="term" value="F:metal ion binding"/>
    <property type="evidence" value="ECO:0007669"/>
    <property type="project" value="UniProtKB-KW"/>
</dbReference>
<comment type="subcellular location">
    <subcellularLocation>
        <location evidence="2">Membrane</location>
        <topology evidence="2">Multi-pass membrane protein</topology>
    </subcellularLocation>
</comment>
<sequence>MARAQSMKMFAHTAYTAGMAFFQNSPAKNTVSLLGFPTRVRPGFLVFLAILTFLYPFPLGLWIALTVAVFTVIHELGHALAARRAGCKASISLDFMIAYASYESDQPLPWLQRIRIALAGPLLQIAVALAVLIALGVNPFVREDIVQSDMTIALWWAGFVLGALNLIPLLPLDGGAVVTAIAEKISPLKGKEFMLRTSIALTAFLAGISLLGGLIGLLPLFVFMLFMQWQSLAIPKRIHQLAADPHFSSGGNLEIDGAIIASLTEQGDYLQAVYYARRAYQQCPAFDIAIAAARSCLTVGDLTSCISWLQAAQRSQLHSDSMQNAISGVSAFRQIQHLPGVSPQWFTHS</sequence>
<dbReference type="GO" id="GO:0008237">
    <property type="term" value="F:metallopeptidase activity"/>
    <property type="evidence" value="ECO:0007669"/>
    <property type="project" value="UniProtKB-KW"/>
</dbReference>
<dbReference type="PANTHER" id="PTHR39188">
    <property type="entry name" value="MEMBRANE-ASSOCIATED ZINC METALLOPROTEASE M50B"/>
    <property type="match status" value="1"/>
</dbReference>